<evidence type="ECO:0000313" key="3">
    <source>
        <dbReference type="Proteomes" id="UP000003167"/>
    </source>
</evidence>
<dbReference type="RefSeq" id="WP_008565767.1">
    <property type="nucleotide sequence ID" value="NZ_JH594505.1"/>
</dbReference>
<dbReference type="Pfam" id="PF19775">
    <property type="entry name" value="DUF6261"/>
    <property type="match status" value="1"/>
</dbReference>
<evidence type="ECO:0000256" key="1">
    <source>
        <dbReference type="SAM" id="MobiDB-lite"/>
    </source>
</evidence>
<protein>
    <recommendedName>
        <fullName evidence="4">Hemagglutinin protein HagB</fullName>
    </recommendedName>
</protein>
<dbReference type="AlphaFoldDB" id="H1HNM3"/>
<dbReference type="PATRIC" id="fig|999422.3.peg.1860"/>
<feature type="region of interest" description="Disordered" evidence="1">
    <location>
        <begin position="230"/>
        <end position="268"/>
    </location>
</feature>
<dbReference type="Proteomes" id="UP000003167">
    <property type="component" value="Unassembled WGS sequence"/>
</dbReference>
<reference evidence="2 3" key="1">
    <citation type="submission" date="2011-12" db="EMBL/GenBank/DDBJ databases">
        <title>The Genome Sequence of Prevotella maculosa OT 289.</title>
        <authorList>
            <consortium name="The Broad Institute Genome Sequencing Platform"/>
            <person name="Earl A."/>
            <person name="Ward D."/>
            <person name="Feldgarden M."/>
            <person name="Gevers D."/>
            <person name="Izard J."/>
            <person name="Blanton J.M."/>
            <person name="Mathney J."/>
            <person name="Tanner A.C."/>
            <person name="Dewhirst F.E."/>
            <person name="Young S.K."/>
            <person name="Zeng Q."/>
            <person name="Gargeya S."/>
            <person name="Fitzgerald M."/>
            <person name="Haas B."/>
            <person name="Abouelleil A."/>
            <person name="Alvarado L."/>
            <person name="Arachchi H.M."/>
            <person name="Berlin A."/>
            <person name="Chapman S.B."/>
            <person name="Gearin G."/>
            <person name="Goldberg J."/>
            <person name="Griggs A."/>
            <person name="Gujja S."/>
            <person name="Hansen M."/>
            <person name="Heiman D."/>
            <person name="Howarth C."/>
            <person name="Larimer J."/>
            <person name="Lui A."/>
            <person name="MacDonald P.J.P."/>
            <person name="McCowen C."/>
            <person name="Montmayeur A."/>
            <person name="Murphy C."/>
            <person name="Neiman D."/>
            <person name="Pearson M."/>
            <person name="Priest M."/>
            <person name="Roberts A."/>
            <person name="Saif S."/>
            <person name="Shea T."/>
            <person name="Sisk P."/>
            <person name="Stolte C."/>
            <person name="Sykes S."/>
            <person name="Wortman J."/>
            <person name="Nusbaum C."/>
            <person name="Birren B."/>
        </authorList>
    </citation>
    <scope>NUCLEOTIDE SEQUENCE [LARGE SCALE GENOMIC DNA]</scope>
    <source>
        <strain evidence="2 3">OT 289</strain>
    </source>
</reference>
<evidence type="ECO:0000313" key="2">
    <source>
        <dbReference type="EMBL" id="EHO68902.1"/>
    </source>
</evidence>
<dbReference type="InterPro" id="IPR046228">
    <property type="entry name" value="DUF6261"/>
</dbReference>
<gene>
    <name evidence="2" type="ORF">HMPREF9944_01767</name>
</gene>
<dbReference type="OrthoDB" id="1081213at2"/>
<accession>H1HNM3</accession>
<organism evidence="2 3">
    <name type="scientific">Segatella maculosa OT 289</name>
    <dbReference type="NCBI Taxonomy" id="999422"/>
    <lineage>
        <taxon>Bacteria</taxon>
        <taxon>Pseudomonadati</taxon>
        <taxon>Bacteroidota</taxon>
        <taxon>Bacteroidia</taxon>
        <taxon>Bacteroidales</taxon>
        <taxon>Prevotellaceae</taxon>
        <taxon>Segatella</taxon>
    </lineage>
</organism>
<dbReference type="EMBL" id="AGEK01000030">
    <property type="protein sequence ID" value="EHO68902.1"/>
    <property type="molecule type" value="Genomic_DNA"/>
</dbReference>
<sequence>MKINIFDKQRLQNLEHSQYAINLHAICTEANIEKVNALLPALKTCIDKEEQALNLPRGKEFITEIRQLDAARDESYRALQFTVRAAKHRRAADVQAAADEVEKVMRRYPELAAQSNNKETSGIRNLADDLNSAKYKPLVAKIGAKADLDQLVADNEAFAAMFLKHYSATPPSKEFDLKKLRAATDEAVNAVVLRMQSLADLLPDTVGLADLITRYNKMVADSHLTLALRKAANKKKPGTGDGEKPKDKKGKKGKNEKPGTGGIGQEPSEKGILIDGVRKTVVKATIMKYVDDKHFLALQFDAAGKEMLCVYFVAEGNKRVNDMTRESDVYWVVSYDKDGSCVFFTTNVGKDQKCKAGTLLYDIDMESGRYRVDVTTAQVGKSNGKTGDGNAHTFAVRIDGTAEVKK</sequence>
<keyword evidence="3" id="KW-1185">Reference proteome</keyword>
<proteinExistence type="predicted"/>
<evidence type="ECO:0008006" key="4">
    <source>
        <dbReference type="Google" id="ProtNLM"/>
    </source>
</evidence>
<comment type="caution">
    <text evidence="2">The sequence shown here is derived from an EMBL/GenBank/DDBJ whole genome shotgun (WGS) entry which is preliminary data.</text>
</comment>
<dbReference type="HOGENOM" id="CLU_681260_0_0_10"/>
<name>H1HNM3_9BACT</name>